<dbReference type="PRINTS" id="PR01703">
    <property type="entry name" value="MNSODISMTASE"/>
</dbReference>
<dbReference type="InterPro" id="IPR036324">
    <property type="entry name" value="Mn/Fe_SOD_N_sf"/>
</dbReference>
<evidence type="ECO:0000259" key="8">
    <source>
        <dbReference type="Pfam" id="PF00081"/>
    </source>
</evidence>
<keyword evidence="6" id="KW-0408">Iron</keyword>
<dbReference type="SUPFAM" id="SSF46609">
    <property type="entry name" value="Fe,Mn superoxide dismutase (SOD), N-terminal domain"/>
    <property type="match status" value="1"/>
</dbReference>
<evidence type="ECO:0000256" key="2">
    <source>
        <dbReference type="ARBA" id="ARBA00012682"/>
    </source>
</evidence>
<evidence type="ECO:0000256" key="1">
    <source>
        <dbReference type="ARBA" id="ARBA00008714"/>
    </source>
</evidence>
<evidence type="ECO:0000313" key="9">
    <source>
        <dbReference type="EMBL" id="MCG7946138.1"/>
    </source>
</evidence>
<evidence type="ECO:0000256" key="7">
    <source>
        <dbReference type="ARBA" id="ARBA00049204"/>
    </source>
</evidence>
<accession>A0A9E4KBT3</accession>
<comment type="catalytic activity">
    <reaction evidence="7">
        <text>2 superoxide + 2 H(+) = H2O2 + O2</text>
        <dbReference type="Rhea" id="RHEA:20696"/>
        <dbReference type="ChEBI" id="CHEBI:15378"/>
        <dbReference type="ChEBI" id="CHEBI:15379"/>
        <dbReference type="ChEBI" id="CHEBI:16240"/>
        <dbReference type="ChEBI" id="CHEBI:18421"/>
        <dbReference type="EC" id="1.15.1.1"/>
    </reaction>
</comment>
<dbReference type="PANTHER" id="PTHR42769:SF3">
    <property type="entry name" value="SUPEROXIDE DISMUTASE [FE] 2, CHLOROPLASTIC"/>
    <property type="match status" value="1"/>
</dbReference>
<keyword evidence="4" id="KW-0479">Metal-binding</keyword>
<dbReference type="EMBL" id="JAEPCM010000240">
    <property type="protein sequence ID" value="MCG7946138.1"/>
    <property type="molecule type" value="Genomic_DNA"/>
</dbReference>
<feature type="domain" description="Manganese/iron superoxide dismutase N-terminal" evidence="8">
    <location>
        <begin position="3"/>
        <end position="81"/>
    </location>
</feature>
<dbReference type="Gene3D" id="1.10.287.990">
    <property type="entry name" value="Fe,Mn superoxide dismutase (SOD) domain"/>
    <property type="match status" value="1"/>
</dbReference>
<evidence type="ECO:0000256" key="3">
    <source>
        <dbReference type="ARBA" id="ARBA00014767"/>
    </source>
</evidence>
<evidence type="ECO:0000256" key="4">
    <source>
        <dbReference type="ARBA" id="ARBA00022723"/>
    </source>
</evidence>
<dbReference type="PANTHER" id="PTHR42769">
    <property type="entry name" value="SUPEROXIDE DISMUTASE"/>
    <property type="match status" value="1"/>
</dbReference>
<comment type="similarity">
    <text evidence="1">Belongs to the iron/manganese superoxide dismutase family.</text>
</comment>
<name>A0A9E4KBT3_9GAMM</name>
<organism evidence="9 10">
    <name type="scientific">Candidatus Thiodiazotropha taylori</name>
    <dbReference type="NCBI Taxonomy" id="2792791"/>
    <lineage>
        <taxon>Bacteria</taxon>
        <taxon>Pseudomonadati</taxon>
        <taxon>Pseudomonadota</taxon>
        <taxon>Gammaproteobacteria</taxon>
        <taxon>Chromatiales</taxon>
        <taxon>Sedimenticolaceae</taxon>
        <taxon>Candidatus Thiodiazotropha</taxon>
    </lineage>
</organism>
<comment type="caution">
    <text evidence="9">The sequence shown here is derived from an EMBL/GenBank/DDBJ whole genome shotgun (WGS) entry which is preliminary data.</text>
</comment>
<dbReference type="GO" id="GO:0046872">
    <property type="term" value="F:metal ion binding"/>
    <property type="evidence" value="ECO:0007669"/>
    <property type="project" value="UniProtKB-KW"/>
</dbReference>
<feature type="non-terminal residue" evidence="9">
    <location>
        <position position="82"/>
    </location>
</feature>
<evidence type="ECO:0000256" key="6">
    <source>
        <dbReference type="ARBA" id="ARBA00023004"/>
    </source>
</evidence>
<dbReference type="FunFam" id="1.10.287.990:FF:000002">
    <property type="entry name" value="Superoxide dismutase"/>
    <property type="match status" value="1"/>
</dbReference>
<dbReference type="InterPro" id="IPR001189">
    <property type="entry name" value="Mn/Fe_SOD"/>
</dbReference>
<dbReference type="InterPro" id="IPR019831">
    <property type="entry name" value="Mn/Fe_SOD_N"/>
</dbReference>
<sequence length="82" mass="9295">MAHELPALPYAIDALEPVISKETLEFHHGKHHNTYVTNLNNLVPGTEFESASLEDIIMKSSGGVFNNAAQIWNHTFYWNCLR</sequence>
<protein>
    <recommendedName>
        <fullName evidence="3">Superoxide dismutase [Fe]</fullName>
        <ecNumber evidence="2">1.15.1.1</ecNumber>
    </recommendedName>
</protein>
<gene>
    <name evidence="9" type="ORF">JAZ07_07295</name>
</gene>
<dbReference type="GO" id="GO:0004784">
    <property type="term" value="F:superoxide dismutase activity"/>
    <property type="evidence" value="ECO:0007669"/>
    <property type="project" value="UniProtKB-EC"/>
</dbReference>
<evidence type="ECO:0000313" key="10">
    <source>
        <dbReference type="Proteomes" id="UP000886667"/>
    </source>
</evidence>
<evidence type="ECO:0000256" key="5">
    <source>
        <dbReference type="ARBA" id="ARBA00023002"/>
    </source>
</evidence>
<dbReference type="AlphaFoldDB" id="A0A9E4KBT3"/>
<reference evidence="9" key="1">
    <citation type="journal article" date="2021" name="Proc. Natl. Acad. Sci. U.S.A.">
        <title>Global biogeography of chemosynthetic symbionts reveals both localized and globally distributed symbiont groups. .</title>
        <authorList>
            <person name="Osvatic J.T."/>
            <person name="Wilkins L.G.E."/>
            <person name="Leibrecht L."/>
            <person name="Leray M."/>
            <person name="Zauner S."/>
            <person name="Polzin J."/>
            <person name="Camacho Y."/>
            <person name="Gros O."/>
            <person name="van Gils J.A."/>
            <person name="Eisen J.A."/>
            <person name="Petersen J.M."/>
            <person name="Yuen B."/>
        </authorList>
    </citation>
    <scope>NUCLEOTIDE SEQUENCE</scope>
    <source>
        <strain evidence="9">MAGclacostrist064TRANS</strain>
    </source>
</reference>
<proteinExistence type="inferred from homology"/>
<dbReference type="Proteomes" id="UP000886667">
    <property type="component" value="Unassembled WGS sequence"/>
</dbReference>
<keyword evidence="5" id="KW-0560">Oxidoreductase</keyword>
<dbReference type="Pfam" id="PF00081">
    <property type="entry name" value="Sod_Fe_N"/>
    <property type="match status" value="1"/>
</dbReference>
<dbReference type="EC" id="1.15.1.1" evidence="2"/>